<organism evidence="1 2">
    <name type="scientific">Candidatus Venteria ishoeyi</name>
    <dbReference type="NCBI Taxonomy" id="1899563"/>
    <lineage>
        <taxon>Bacteria</taxon>
        <taxon>Pseudomonadati</taxon>
        <taxon>Pseudomonadota</taxon>
        <taxon>Gammaproteobacteria</taxon>
        <taxon>Thiotrichales</taxon>
        <taxon>Thiotrichaceae</taxon>
        <taxon>Venteria</taxon>
    </lineage>
</organism>
<proteinExistence type="predicted"/>
<evidence type="ECO:0008006" key="3">
    <source>
        <dbReference type="Google" id="ProtNLM"/>
    </source>
</evidence>
<evidence type="ECO:0000313" key="1">
    <source>
        <dbReference type="EMBL" id="SEH08435.1"/>
    </source>
</evidence>
<accession>A0A1H6FHB9</accession>
<gene>
    <name evidence="1" type="ORF">MBHS_04327</name>
</gene>
<name>A0A1H6FHB9_9GAMM</name>
<dbReference type="EMBL" id="FMSV02000549">
    <property type="protein sequence ID" value="SEH08435.1"/>
    <property type="molecule type" value="Genomic_DNA"/>
</dbReference>
<protein>
    <recommendedName>
        <fullName evidence="3">Lipid A biosynthesis lauroyl acyltransferase</fullName>
    </recommendedName>
</protein>
<dbReference type="Proteomes" id="UP000236724">
    <property type="component" value="Unassembled WGS sequence"/>
</dbReference>
<reference evidence="1 2" key="1">
    <citation type="submission" date="2016-10" db="EMBL/GenBank/DDBJ databases">
        <authorList>
            <person name="de Groot N.N."/>
        </authorList>
    </citation>
    <scope>NUCLEOTIDE SEQUENCE [LARGE SCALE GENOMIC DNA]</scope>
    <source>
        <strain evidence="1">MBHS1</strain>
    </source>
</reference>
<dbReference type="AlphaFoldDB" id="A0A1H6FHB9"/>
<evidence type="ECO:0000313" key="2">
    <source>
        <dbReference type="Proteomes" id="UP000236724"/>
    </source>
</evidence>
<keyword evidence="2" id="KW-1185">Reference proteome</keyword>
<sequence>MNLSFYIKKYKILFPILKLMSLLLPYKSSNWLASRFIKYLNPRLTEKAAVYAGMESYLPNDQAVDSAWKSYTSHIGIYDNQTYFYGKLTKKWLEKCVEVKGREHLFSHIDAEQAVLVMIYHQHHTLMLFALFGLMDCPSSPIAMDPKVSPLYPFFPQVGDTIYGGLEKHFSGGKFIYIKPGASYARPIFRALAKHHAVFTANDFPDPFSAKRRKTFPFLNSMLDCPTGSIEIALKKNIPIVSCYLKWIDNDHFQLVIQPIDAETIDSVMTQYLLHLEDMIKKDPGLWEGWKWLKVTP</sequence>